<keyword evidence="2" id="KW-1185">Reference proteome</keyword>
<accession>A0A0D7B4I8</accession>
<evidence type="ECO:0000313" key="1">
    <source>
        <dbReference type="EMBL" id="KIY65483.1"/>
    </source>
</evidence>
<dbReference type="InterPro" id="IPR008949">
    <property type="entry name" value="Isoprenoid_synthase_dom_sf"/>
</dbReference>
<evidence type="ECO:0008006" key="3">
    <source>
        <dbReference type="Google" id="ProtNLM"/>
    </source>
</evidence>
<dbReference type="OrthoDB" id="2861623at2759"/>
<sequence>MSATSNGHLTIQLPDLPSLVRKFELGISQHCSTLVQTPDSEYLPPSLQGRFPYLASPLLVSACFSRCNLSQLRLLSKFCALWILSLPISPVCQDARSSLQHFLRQDIVDRLYTPITRHDDDQADLWQKRFKSAVFNCSVPQPLDNAQHPVDLQTYIESCREANGVRLLLEFLEPCGGYSLMPESPAIQALRETTVDIISWSLDIASYMHRPETSSNLIPILMLERGISAQTAAYAAGDMVKEAVEKFFQLEEDLFDSLTPRPPPFFWCRMLWAKTDEHDKRIAQDIRLWVQGLRGCIAGAVNWIYETDLFFGTSAANVREYGWVFVNPDQVDA</sequence>
<name>A0A0D7B4I8_9AGAR</name>
<proteinExistence type="predicted"/>
<organism evidence="1 2">
    <name type="scientific">Cylindrobasidium torrendii FP15055 ss-10</name>
    <dbReference type="NCBI Taxonomy" id="1314674"/>
    <lineage>
        <taxon>Eukaryota</taxon>
        <taxon>Fungi</taxon>
        <taxon>Dikarya</taxon>
        <taxon>Basidiomycota</taxon>
        <taxon>Agaricomycotina</taxon>
        <taxon>Agaricomycetes</taxon>
        <taxon>Agaricomycetidae</taxon>
        <taxon>Agaricales</taxon>
        <taxon>Marasmiineae</taxon>
        <taxon>Physalacriaceae</taxon>
        <taxon>Cylindrobasidium</taxon>
    </lineage>
</organism>
<dbReference type="EMBL" id="KN880588">
    <property type="protein sequence ID" value="KIY65483.1"/>
    <property type="molecule type" value="Genomic_DNA"/>
</dbReference>
<dbReference type="AlphaFoldDB" id="A0A0D7B4I8"/>
<dbReference type="Pfam" id="PF19086">
    <property type="entry name" value="Terpene_syn_C_2"/>
    <property type="match status" value="1"/>
</dbReference>
<dbReference type="Gene3D" id="1.10.600.10">
    <property type="entry name" value="Farnesyl Diphosphate Synthase"/>
    <property type="match status" value="1"/>
</dbReference>
<dbReference type="Proteomes" id="UP000054007">
    <property type="component" value="Unassembled WGS sequence"/>
</dbReference>
<evidence type="ECO:0000313" key="2">
    <source>
        <dbReference type="Proteomes" id="UP000054007"/>
    </source>
</evidence>
<gene>
    <name evidence="1" type="ORF">CYLTODRAFT_492273</name>
</gene>
<dbReference type="SUPFAM" id="SSF48576">
    <property type="entry name" value="Terpenoid synthases"/>
    <property type="match status" value="1"/>
</dbReference>
<protein>
    <recommendedName>
        <fullName evidence="3">Terpenoid synthase</fullName>
    </recommendedName>
</protein>
<reference evidence="1 2" key="1">
    <citation type="journal article" date="2015" name="Fungal Genet. Biol.">
        <title>Evolution of novel wood decay mechanisms in Agaricales revealed by the genome sequences of Fistulina hepatica and Cylindrobasidium torrendii.</title>
        <authorList>
            <person name="Floudas D."/>
            <person name="Held B.W."/>
            <person name="Riley R."/>
            <person name="Nagy L.G."/>
            <person name="Koehler G."/>
            <person name="Ransdell A.S."/>
            <person name="Younus H."/>
            <person name="Chow J."/>
            <person name="Chiniquy J."/>
            <person name="Lipzen A."/>
            <person name="Tritt A."/>
            <person name="Sun H."/>
            <person name="Haridas S."/>
            <person name="LaButti K."/>
            <person name="Ohm R.A."/>
            <person name="Kues U."/>
            <person name="Blanchette R.A."/>
            <person name="Grigoriev I.V."/>
            <person name="Minto R.E."/>
            <person name="Hibbett D.S."/>
        </authorList>
    </citation>
    <scope>NUCLEOTIDE SEQUENCE [LARGE SCALE GENOMIC DNA]</scope>
    <source>
        <strain evidence="1 2">FP15055 ss-10</strain>
    </source>
</reference>
<dbReference type="STRING" id="1314674.A0A0D7B4I8"/>